<evidence type="ECO:0000256" key="7">
    <source>
        <dbReference type="ARBA" id="ARBA00023306"/>
    </source>
</evidence>
<gene>
    <name evidence="12" type="primary">mpl</name>
    <name evidence="12" type="ORF">GF1_06270</name>
</gene>
<dbReference type="InterPro" id="IPR036615">
    <property type="entry name" value="Mur_ligase_C_dom_sf"/>
</dbReference>
<keyword evidence="6" id="KW-0573">Peptidoglycan synthesis</keyword>
<dbReference type="Proteomes" id="UP001063350">
    <property type="component" value="Chromosome"/>
</dbReference>
<keyword evidence="8" id="KW-0961">Cell wall biogenesis/degradation</keyword>
<evidence type="ECO:0000256" key="4">
    <source>
        <dbReference type="ARBA" id="ARBA00022840"/>
    </source>
</evidence>
<dbReference type="AlphaFoldDB" id="A0A915TYP9"/>
<evidence type="ECO:0000313" key="13">
    <source>
        <dbReference type="Proteomes" id="UP001063350"/>
    </source>
</evidence>
<dbReference type="InterPro" id="IPR004101">
    <property type="entry name" value="Mur_ligase_C"/>
</dbReference>
<dbReference type="InterPro" id="IPR013221">
    <property type="entry name" value="Mur_ligase_cen"/>
</dbReference>
<protein>
    <submittedName>
        <fullName evidence="12">UDP-N-acetylmuramate:L-alanyl-gamma-D-glutamyl-me so-diaminopimelate ligase</fullName>
    </submittedName>
</protein>
<evidence type="ECO:0000256" key="1">
    <source>
        <dbReference type="ARBA" id="ARBA00022598"/>
    </source>
</evidence>
<evidence type="ECO:0000259" key="10">
    <source>
        <dbReference type="Pfam" id="PF02875"/>
    </source>
</evidence>
<dbReference type="PANTHER" id="PTHR43445:SF5">
    <property type="entry name" value="UDP-N-ACETYLMURAMATE--L-ALANYL-GAMMA-D-GLUTAMYL-MESO-2,6-DIAMINOHEPTANDIOATE LIGASE"/>
    <property type="match status" value="1"/>
</dbReference>
<keyword evidence="2" id="KW-0132">Cell division</keyword>
<dbReference type="GO" id="GO:0005524">
    <property type="term" value="F:ATP binding"/>
    <property type="evidence" value="ECO:0007669"/>
    <property type="project" value="UniProtKB-KW"/>
</dbReference>
<dbReference type="EMBL" id="AP024233">
    <property type="protein sequence ID" value="BCO08251.1"/>
    <property type="molecule type" value="Genomic_DNA"/>
</dbReference>
<evidence type="ECO:0000313" key="12">
    <source>
        <dbReference type="EMBL" id="BCO08251.1"/>
    </source>
</evidence>
<dbReference type="GO" id="GO:0008360">
    <property type="term" value="P:regulation of cell shape"/>
    <property type="evidence" value="ECO:0007669"/>
    <property type="project" value="UniProtKB-KW"/>
</dbReference>
<dbReference type="Gene3D" id="3.40.1190.10">
    <property type="entry name" value="Mur-like, catalytic domain"/>
    <property type="match status" value="1"/>
</dbReference>
<evidence type="ECO:0000256" key="8">
    <source>
        <dbReference type="ARBA" id="ARBA00023316"/>
    </source>
</evidence>
<dbReference type="InterPro" id="IPR050061">
    <property type="entry name" value="MurCDEF_pg_biosynth"/>
</dbReference>
<dbReference type="Pfam" id="PF02875">
    <property type="entry name" value="Mur_ligase_C"/>
    <property type="match status" value="1"/>
</dbReference>
<evidence type="ECO:0000256" key="3">
    <source>
        <dbReference type="ARBA" id="ARBA00022741"/>
    </source>
</evidence>
<dbReference type="NCBIfam" id="TIGR01081">
    <property type="entry name" value="mpl"/>
    <property type="match status" value="1"/>
</dbReference>
<evidence type="ECO:0000256" key="6">
    <source>
        <dbReference type="ARBA" id="ARBA00022984"/>
    </source>
</evidence>
<evidence type="ECO:0000259" key="11">
    <source>
        <dbReference type="Pfam" id="PF08245"/>
    </source>
</evidence>
<keyword evidence="7" id="KW-0131">Cell cycle</keyword>
<keyword evidence="1 12" id="KW-0436">Ligase</keyword>
<evidence type="ECO:0000256" key="5">
    <source>
        <dbReference type="ARBA" id="ARBA00022960"/>
    </source>
</evidence>
<dbReference type="SUPFAM" id="SSF53244">
    <property type="entry name" value="MurD-like peptide ligases, peptide-binding domain"/>
    <property type="match status" value="1"/>
</dbReference>
<dbReference type="InterPro" id="IPR036565">
    <property type="entry name" value="Mur-like_cat_sf"/>
</dbReference>
<proteinExistence type="predicted"/>
<dbReference type="GO" id="GO:0009252">
    <property type="term" value="P:peptidoglycan biosynthetic process"/>
    <property type="evidence" value="ECO:0007669"/>
    <property type="project" value="UniProtKB-KW"/>
</dbReference>
<dbReference type="SUPFAM" id="SSF51984">
    <property type="entry name" value="MurCD N-terminal domain"/>
    <property type="match status" value="1"/>
</dbReference>
<evidence type="ECO:0000259" key="9">
    <source>
        <dbReference type="Pfam" id="PF01225"/>
    </source>
</evidence>
<feature type="domain" description="Mur ligase central" evidence="11">
    <location>
        <begin position="125"/>
        <end position="309"/>
    </location>
</feature>
<dbReference type="GO" id="GO:0016881">
    <property type="term" value="F:acid-amino acid ligase activity"/>
    <property type="evidence" value="ECO:0007669"/>
    <property type="project" value="InterPro"/>
</dbReference>
<dbReference type="PANTHER" id="PTHR43445">
    <property type="entry name" value="UDP-N-ACETYLMURAMATE--L-ALANINE LIGASE-RELATED"/>
    <property type="match status" value="1"/>
</dbReference>
<keyword evidence="13" id="KW-1185">Reference proteome</keyword>
<keyword evidence="3" id="KW-0547">Nucleotide-binding</keyword>
<name>A0A915TYP9_9BACT</name>
<dbReference type="InterPro" id="IPR005757">
    <property type="entry name" value="Mpl"/>
</dbReference>
<dbReference type="Pfam" id="PF01225">
    <property type="entry name" value="Mur_ligase"/>
    <property type="match status" value="1"/>
</dbReference>
<dbReference type="InterPro" id="IPR000713">
    <property type="entry name" value="Mur_ligase_N"/>
</dbReference>
<dbReference type="Pfam" id="PF08245">
    <property type="entry name" value="Mur_ligase_M"/>
    <property type="match status" value="1"/>
</dbReference>
<dbReference type="GO" id="GO:0051301">
    <property type="term" value="P:cell division"/>
    <property type="evidence" value="ECO:0007669"/>
    <property type="project" value="UniProtKB-KW"/>
</dbReference>
<organism evidence="12 13">
    <name type="scientific">Desulfolithobacter dissulfuricans</name>
    <dbReference type="NCBI Taxonomy" id="2795293"/>
    <lineage>
        <taxon>Bacteria</taxon>
        <taxon>Pseudomonadati</taxon>
        <taxon>Thermodesulfobacteriota</taxon>
        <taxon>Desulfobulbia</taxon>
        <taxon>Desulfobulbales</taxon>
        <taxon>Desulfobulbaceae</taxon>
        <taxon>Desulfolithobacter</taxon>
    </lineage>
</organism>
<feature type="domain" description="Mur ligase N-terminal catalytic" evidence="9">
    <location>
        <begin position="19"/>
        <end position="116"/>
    </location>
</feature>
<dbReference type="SUPFAM" id="SSF53623">
    <property type="entry name" value="MurD-like peptide ligases, catalytic domain"/>
    <property type="match status" value="1"/>
</dbReference>
<keyword evidence="5" id="KW-0133">Cell shape</keyword>
<evidence type="ECO:0000256" key="2">
    <source>
        <dbReference type="ARBA" id="ARBA00022618"/>
    </source>
</evidence>
<reference evidence="12" key="1">
    <citation type="submission" date="2020-12" db="EMBL/GenBank/DDBJ databases">
        <title>Desulfobium dissulfuricans gen. nov., sp. nov., a novel mesophilic, sulfate-reducing bacterium isolated from a deep-sea hydrothermal vent.</title>
        <authorList>
            <person name="Hashimoto Y."/>
            <person name="Tame A."/>
            <person name="Sawayama S."/>
            <person name="Miyazaki J."/>
            <person name="Takai K."/>
            <person name="Nakagawa S."/>
        </authorList>
    </citation>
    <scope>NUCLEOTIDE SEQUENCE</scope>
    <source>
        <strain evidence="12">GF1</strain>
    </source>
</reference>
<feature type="domain" description="Mur ligase C-terminal" evidence="10">
    <location>
        <begin position="332"/>
        <end position="464"/>
    </location>
</feature>
<dbReference type="GO" id="GO:0071555">
    <property type="term" value="P:cell wall organization"/>
    <property type="evidence" value="ECO:0007669"/>
    <property type="project" value="UniProtKB-KW"/>
</dbReference>
<keyword evidence="4" id="KW-0067">ATP-binding</keyword>
<accession>A0A915TYP9</accession>
<sequence>MKEARLDPALNHVPDHVEHIHIMGICGTGMAALAGMLQERGFRVTGSDQNVYPPMSDFLAARAIPVMEGYGRENLEVRPDLVVVGNVIRAVFEEALALAELGIPYVSMPQALGHFFLGHATPLVVAGTHGKTTTSSLLATTLFRAGAAPGFMIGGIVEAFGSNYHLGEGEYFVVEGDEYDTAFFDKGSKFLHYRPRGAILTSIEFDHADIFADLAAIKSSFVRFVSLIPEDGVLVAHGDDPVVLEIAGQCRGTVLTYGFGPDNDWQVERFRADGLSSHFRLARQGQGTDYVLPMPGRHNVLNATAVAALMDHLGFGTQEIRSGLASFEGVRRRQQIRGEVDGITVLDDFAHHPTAVRETVDALARAWPDRRLVVVFEPRTNSSRRSVFQEAYATSFTPADLVFVREHIPLQGVPVDEQFSSARLVQDLCRQGLRARCFPDTGAIIEALVRDCRSGDVVAILSNGGFDGIHQRLLRALREDRG</sequence>
<dbReference type="RefSeq" id="WP_267928160.1">
    <property type="nucleotide sequence ID" value="NZ_AP024233.1"/>
</dbReference>
<dbReference type="Gene3D" id="3.40.50.720">
    <property type="entry name" value="NAD(P)-binding Rossmann-like Domain"/>
    <property type="match status" value="1"/>
</dbReference>
<dbReference type="Gene3D" id="3.90.190.20">
    <property type="entry name" value="Mur ligase, C-terminal domain"/>
    <property type="match status" value="1"/>
</dbReference>
<dbReference type="KEGG" id="ddu:GF1_06270"/>